<dbReference type="GO" id="GO:0000287">
    <property type="term" value="F:magnesium ion binding"/>
    <property type="evidence" value="ECO:0007669"/>
    <property type="project" value="InterPro"/>
</dbReference>
<dbReference type="InterPro" id="IPR036918">
    <property type="entry name" value="Pyrv_Knase_C_sf"/>
</dbReference>
<dbReference type="GO" id="GO:0016301">
    <property type="term" value="F:kinase activity"/>
    <property type="evidence" value="ECO:0007669"/>
    <property type="project" value="UniProtKB-KW"/>
</dbReference>
<dbReference type="GO" id="GO:0030955">
    <property type="term" value="F:potassium ion binding"/>
    <property type="evidence" value="ECO:0007669"/>
    <property type="project" value="InterPro"/>
</dbReference>
<keyword evidence="4" id="KW-0670">Pyruvate</keyword>
<dbReference type="InterPro" id="IPR015795">
    <property type="entry name" value="Pyrv_Knase_C"/>
</dbReference>
<feature type="domain" description="Pyruvate kinase C-terminal" evidence="3">
    <location>
        <begin position="33"/>
        <end position="143"/>
    </location>
</feature>
<dbReference type="SUPFAM" id="SSF52935">
    <property type="entry name" value="PK C-terminal domain-like"/>
    <property type="match status" value="1"/>
</dbReference>
<dbReference type="OrthoDB" id="108365at2759"/>
<evidence type="ECO:0000256" key="2">
    <source>
        <dbReference type="ARBA" id="ARBA00022958"/>
    </source>
</evidence>
<sequence>MARICVEAEGFIHYGDHFNRIIETVPMPMSPLESLVSSAVSTTHCIKAALIMFHTKDGSTAKIVAKYRPRMPILSVVVPNITTDSFDWSCSNESPARHSLIFRGLVPVLSTCSARGSDAESTKEAIELALQHAKAKELCELGNRSWCCKESTVLLCSRPWL</sequence>
<evidence type="ECO:0000313" key="4">
    <source>
        <dbReference type="EMBL" id="KAB1213204.1"/>
    </source>
</evidence>
<gene>
    <name evidence="4" type="ORF">CJ030_MR5G024790</name>
</gene>
<dbReference type="Pfam" id="PF02887">
    <property type="entry name" value="PK_C"/>
    <property type="match status" value="1"/>
</dbReference>
<comment type="caution">
    <text evidence="4">The sequence shown here is derived from an EMBL/GenBank/DDBJ whole genome shotgun (WGS) entry which is preliminary data.</text>
</comment>
<dbReference type="EMBL" id="RXIC02000023">
    <property type="protein sequence ID" value="KAB1213204.1"/>
    <property type="molecule type" value="Genomic_DNA"/>
</dbReference>
<name>A0A6A1VKD1_9ROSI</name>
<proteinExistence type="predicted"/>
<dbReference type="Gene3D" id="3.40.1380.20">
    <property type="entry name" value="Pyruvate kinase, C-terminal domain"/>
    <property type="match status" value="1"/>
</dbReference>
<keyword evidence="4" id="KW-0418">Kinase</keyword>
<keyword evidence="4" id="KW-0808">Transferase</keyword>
<evidence type="ECO:0000256" key="1">
    <source>
        <dbReference type="ARBA" id="ARBA00011881"/>
    </source>
</evidence>
<dbReference type="InterPro" id="IPR001697">
    <property type="entry name" value="Pyr_Knase"/>
</dbReference>
<reference evidence="4 5" key="1">
    <citation type="journal article" date="2019" name="Plant Biotechnol. J.">
        <title>The red bayberry genome and genetic basis of sex determination.</title>
        <authorList>
            <person name="Jia H.M."/>
            <person name="Jia H.J."/>
            <person name="Cai Q.L."/>
            <person name="Wang Y."/>
            <person name="Zhao H.B."/>
            <person name="Yang W.F."/>
            <person name="Wang G.Y."/>
            <person name="Li Y.H."/>
            <person name="Zhan D.L."/>
            <person name="Shen Y.T."/>
            <person name="Niu Q.F."/>
            <person name="Chang L."/>
            <person name="Qiu J."/>
            <person name="Zhao L."/>
            <person name="Xie H.B."/>
            <person name="Fu W.Y."/>
            <person name="Jin J."/>
            <person name="Li X.W."/>
            <person name="Jiao Y."/>
            <person name="Zhou C.C."/>
            <person name="Tu T."/>
            <person name="Chai C.Y."/>
            <person name="Gao J.L."/>
            <person name="Fan L.J."/>
            <person name="van de Weg E."/>
            <person name="Wang J.Y."/>
            <person name="Gao Z.S."/>
        </authorList>
    </citation>
    <scope>NUCLEOTIDE SEQUENCE [LARGE SCALE GENOMIC DNA]</scope>
    <source>
        <tissue evidence="4">Leaves</tissue>
    </source>
</reference>
<dbReference type="AlphaFoldDB" id="A0A6A1VKD1"/>
<keyword evidence="5" id="KW-1185">Reference proteome</keyword>
<keyword evidence="2" id="KW-0630">Potassium</keyword>
<comment type="subunit">
    <text evidence="1">Homotetramer.</text>
</comment>
<dbReference type="FunFam" id="3.40.1380.20:FF:000005">
    <property type="entry name" value="Pyruvate kinase"/>
    <property type="match status" value="1"/>
</dbReference>
<evidence type="ECO:0000259" key="3">
    <source>
        <dbReference type="Pfam" id="PF02887"/>
    </source>
</evidence>
<accession>A0A6A1VKD1</accession>
<dbReference type="PANTHER" id="PTHR11817">
    <property type="entry name" value="PYRUVATE KINASE"/>
    <property type="match status" value="1"/>
</dbReference>
<protein>
    <submittedName>
        <fullName evidence="4">Pyruvate kinase, cytosolic isozyme</fullName>
    </submittedName>
</protein>
<dbReference type="Proteomes" id="UP000516437">
    <property type="component" value="Chromosome 5"/>
</dbReference>
<dbReference type="GO" id="GO:0004743">
    <property type="term" value="F:pyruvate kinase activity"/>
    <property type="evidence" value="ECO:0007669"/>
    <property type="project" value="InterPro"/>
</dbReference>
<evidence type="ECO:0000313" key="5">
    <source>
        <dbReference type="Proteomes" id="UP000516437"/>
    </source>
</evidence>
<organism evidence="4 5">
    <name type="scientific">Morella rubra</name>
    <name type="common">Chinese bayberry</name>
    <dbReference type="NCBI Taxonomy" id="262757"/>
    <lineage>
        <taxon>Eukaryota</taxon>
        <taxon>Viridiplantae</taxon>
        <taxon>Streptophyta</taxon>
        <taxon>Embryophyta</taxon>
        <taxon>Tracheophyta</taxon>
        <taxon>Spermatophyta</taxon>
        <taxon>Magnoliopsida</taxon>
        <taxon>eudicotyledons</taxon>
        <taxon>Gunneridae</taxon>
        <taxon>Pentapetalae</taxon>
        <taxon>rosids</taxon>
        <taxon>fabids</taxon>
        <taxon>Fagales</taxon>
        <taxon>Myricaceae</taxon>
        <taxon>Morella</taxon>
    </lineage>
</organism>